<dbReference type="EMBL" id="OX459943">
    <property type="protein sequence ID" value="CAI9177437.1"/>
    <property type="molecule type" value="Genomic_DNA"/>
</dbReference>
<gene>
    <name evidence="1" type="ORF">MRATA1EN1_LOCUS26399</name>
</gene>
<evidence type="ECO:0000313" key="2">
    <source>
        <dbReference type="Proteomes" id="UP001176941"/>
    </source>
</evidence>
<proteinExistence type="predicted"/>
<protein>
    <submittedName>
        <fullName evidence="1">Uncharacterized protein</fullName>
    </submittedName>
</protein>
<organism evidence="1 2">
    <name type="scientific">Rangifer tarandus platyrhynchus</name>
    <name type="common">Svalbard reindeer</name>
    <dbReference type="NCBI Taxonomy" id="3082113"/>
    <lineage>
        <taxon>Eukaryota</taxon>
        <taxon>Metazoa</taxon>
        <taxon>Chordata</taxon>
        <taxon>Craniata</taxon>
        <taxon>Vertebrata</taxon>
        <taxon>Euteleostomi</taxon>
        <taxon>Mammalia</taxon>
        <taxon>Eutheria</taxon>
        <taxon>Laurasiatheria</taxon>
        <taxon>Artiodactyla</taxon>
        <taxon>Ruminantia</taxon>
        <taxon>Pecora</taxon>
        <taxon>Cervidae</taxon>
        <taxon>Odocoileinae</taxon>
        <taxon>Rangifer</taxon>
    </lineage>
</organism>
<name>A0ABN8ZU03_RANTA</name>
<evidence type="ECO:0000313" key="1">
    <source>
        <dbReference type="EMBL" id="CAI9177437.1"/>
    </source>
</evidence>
<accession>A0ABN8ZU03</accession>
<sequence>MGVGSLPASILARMLQRSSLSSKPLDDQNHVAFQMPFSKHLKVVTSDPMNKSTNERVSSSKSIKLSCAGQLAPLNNSASGQEPKDSCSGIQLFDRDHQGDWETHKRNLLHFFIKQQAL</sequence>
<dbReference type="Proteomes" id="UP001176941">
    <property type="component" value="Chromosome 7"/>
</dbReference>
<reference evidence="1" key="1">
    <citation type="submission" date="2023-04" db="EMBL/GenBank/DDBJ databases">
        <authorList>
            <consortium name="ELIXIR-Norway"/>
        </authorList>
    </citation>
    <scope>NUCLEOTIDE SEQUENCE [LARGE SCALE GENOMIC DNA]</scope>
</reference>
<keyword evidence="2" id="KW-1185">Reference proteome</keyword>